<dbReference type="EMBL" id="FORR01000020">
    <property type="protein sequence ID" value="SFJ75651.1"/>
    <property type="molecule type" value="Genomic_DNA"/>
</dbReference>
<keyword evidence="3 6" id="KW-0378">Hydrolase</keyword>
<reference evidence="9 10" key="1">
    <citation type="submission" date="2016-10" db="EMBL/GenBank/DDBJ databases">
        <authorList>
            <person name="de Groot N.N."/>
        </authorList>
    </citation>
    <scope>NUCLEOTIDE SEQUENCE [LARGE SCALE GENOMIC DNA]</scope>
    <source>
        <strain evidence="9 10">DSM 44778</strain>
    </source>
</reference>
<evidence type="ECO:0000256" key="2">
    <source>
        <dbReference type="ARBA" id="ARBA00012782"/>
    </source>
</evidence>
<evidence type="ECO:0000256" key="1">
    <source>
        <dbReference type="ARBA" id="ARBA00006773"/>
    </source>
</evidence>
<dbReference type="NCBIfam" id="TIGR01178">
    <property type="entry name" value="ade"/>
    <property type="match status" value="1"/>
</dbReference>
<name>A0A1I3U1K1_9BACL</name>
<comment type="catalytic activity">
    <reaction evidence="5 6">
        <text>adenine + H2O + H(+) = hypoxanthine + NH4(+)</text>
        <dbReference type="Rhea" id="RHEA:23688"/>
        <dbReference type="ChEBI" id="CHEBI:15377"/>
        <dbReference type="ChEBI" id="CHEBI:15378"/>
        <dbReference type="ChEBI" id="CHEBI:16708"/>
        <dbReference type="ChEBI" id="CHEBI:17368"/>
        <dbReference type="ChEBI" id="CHEBI:28938"/>
        <dbReference type="EC" id="3.5.4.2"/>
    </reaction>
</comment>
<evidence type="ECO:0000313" key="10">
    <source>
        <dbReference type="Proteomes" id="UP000199545"/>
    </source>
</evidence>
<dbReference type="GO" id="GO:0006146">
    <property type="term" value="P:adenine catabolic process"/>
    <property type="evidence" value="ECO:0007669"/>
    <property type="project" value="InterPro"/>
</dbReference>
<dbReference type="PANTHER" id="PTHR11113:SF2">
    <property type="entry name" value="ADENINE DEAMINASE"/>
    <property type="match status" value="1"/>
</dbReference>
<dbReference type="SUPFAM" id="SSF51556">
    <property type="entry name" value="Metallo-dependent hydrolases"/>
    <property type="match status" value="1"/>
</dbReference>
<protein>
    <recommendedName>
        <fullName evidence="2 6">Adenine deaminase</fullName>
        <shortName evidence="6">Adenase</shortName>
        <shortName evidence="6">Adenine aminase</shortName>
        <ecNumber evidence="2 6">3.5.4.2</ecNumber>
    </recommendedName>
</protein>
<dbReference type="HAMAP" id="MF_01518">
    <property type="entry name" value="Adenine_deamin"/>
    <property type="match status" value="1"/>
</dbReference>
<dbReference type="PANTHER" id="PTHR11113">
    <property type="entry name" value="N-ACETYLGLUCOSAMINE-6-PHOSPHATE DEACETYLASE"/>
    <property type="match status" value="1"/>
</dbReference>
<dbReference type="Pfam" id="PF01979">
    <property type="entry name" value="Amidohydro_1"/>
    <property type="match status" value="1"/>
</dbReference>
<evidence type="ECO:0000259" key="7">
    <source>
        <dbReference type="Pfam" id="PF01979"/>
    </source>
</evidence>
<dbReference type="EC" id="3.5.4.2" evidence="2 6"/>
<evidence type="ECO:0000259" key="8">
    <source>
        <dbReference type="Pfam" id="PF13382"/>
    </source>
</evidence>
<dbReference type="Pfam" id="PF13382">
    <property type="entry name" value="Adenine_deam_C"/>
    <property type="match status" value="1"/>
</dbReference>
<dbReference type="InterPro" id="IPR011059">
    <property type="entry name" value="Metal-dep_hydrolase_composite"/>
</dbReference>
<dbReference type="InterPro" id="IPR006680">
    <property type="entry name" value="Amidohydro-rel"/>
</dbReference>
<gene>
    <name evidence="6" type="primary">ade</name>
    <name evidence="9" type="ORF">SAMN05421852_12039</name>
</gene>
<dbReference type="InterPro" id="IPR032466">
    <property type="entry name" value="Metal_Hydrolase"/>
</dbReference>
<evidence type="ECO:0000256" key="6">
    <source>
        <dbReference type="HAMAP-Rule" id="MF_01518"/>
    </source>
</evidence>
<evidence type="ECO:0000256" key="5">
    <source>
        <dbReference type="ARBA" id="ARBA00047720"/>
    </source>
</evidence>
<organism evidence="9 10">
    <name type="scientific">Thermoflavimicrobium dichotomicum</name>
    <dbReference type="NCBI Taxonomy" id="46223"/>
    <lineage>
        <taxon>Bacteria</taxon>
        <taxon>Bacillati</taxon>
        <taxon>Bacillota</taxon>
        <taxon>Bacilli</taxon>
        <taxon>Bacillales</taxon>
        <taxon>Thermoactinomycetaceae</taxon>
        <taxon>Thermoflavimicrobium</taxon>
    </lineage>
</organism>
<evidence type="ECO:0000256" key="3">
    <source>
        <dbReference type="ARBA" id="ARBA00022801"/>
    </source>
</evidence>
<dbReference type="STRING" id="46223.SAMN05421852_12039"/>
<dbReference type="Gene3D" id="3.20.20.140">
    <property type="entry name" value="Metal-dependent hydrolases"/>
    <property type="match status" value="1"/>
</dbReference>
<accession>A0A1I3U1K1</accession>
<feature type="domain" description="Amidohydrolase-related" evidence="7">
    <location>
        <begin position="94"/>
        <end position="389"/>
    </location>
</feature>
<keyword evidence="4 6" id="KW-0464">Manganese</keyword>
<comment type="cofactor">
    <cofactor evidence="6">
        <name>Mn(2+)</name>
        <dbReference type="ChEBI" id="CHEBI:29035"/>
    </cofactor>
</comment>
<dbReference type="Proteomes" id="UP000199545">
    <property type="component" value="Unassembled WGS sequence"/>
</dbReference>
<comment type="similarity">
    <text evidence="1 6">Belongs to the metallo-dependent hydrolases superfamily. Adenine deaminase family.</text>
</comment>
<dbReference type="GO" id="GO:0000034">
    <property type="term" value="F:adenine deaminase activity"/>
    <property type="evidence" value="ECO:0007669"/>
    <property type="project" value="UniProtKB-UniRule"/>
</dbReference>
<dbReference type="AlphaFoldDB" id="A0A1I3U1K1"/>
<dbReference type="InterPro" id="IPR006679">
    <property type="entry name" value="Adenine_deam"/>
</dbReference>
<proteinExistence type="inferred from homology"/>
<feature type="domain" description="Adenine deaminase C-terminal" evidence="8">
    <location>
        <begin position="444"/>
        <end position="612"/>
    </location>
</feature>
<evidence type="ECO:0000256" key="4">
    <source>
        <dbReference type="ARBA" id="ARBA00023211"/>
    </source>
</evidence>
<sequence>MLARFLTGDRRGDGWRMKTSRIKQAIEWRLLIETLLNPNKYADLVLKGGYVINVITREIYEADVAILGERILMVGDASKLIGPQTKVENVQGKFVSPGFIDSHMHFESAMLTVTEFSKLSIPTGTTTLVADPHEIGNVLGVVGMKAMIEEAKQLPNNVLFTVPCLTPDAPGLETAGYDVTSKDMEELLNDPYVQGIGEIQGFANVRPVFAHASHVLDDQLASVAYAKSIGKTVEGNCPGLFGEELAAHIISGGTHISCHETTTKEEMIEKLRYGVSVFMREGSSQRNMAECIRAITEEGLDSRRAILVSDDMVPEDLMKYGHMNDIVRRTIAQGVDPVEAIQMVTINPATHFGFQDVGVLAPGKRADIAVIGDLEQMRVDQVYLAGKKVAENGELIIDIPSYTYPDYVKQSIKRKPVKVEELHIQADGYRVKVRAIEVIPDQNLTGALEFDMTVSQGVIQPDVGRDVLPLLVVERHGRSGKIGKTFVHGIRLKYGAIAESVAHDTHNIIVTGTSYEDMALAVNRVIAMGGGIAMIKNGKVVGDLPLRVGGLITDEMTGKEVSERIAQLHRLAEEELGCTLHVPFMHLSFLSLITSPKWKITDMGLIEVDRFEVIPTVIQGGI</sequence>
<dbReference type="Gene3D" id="2.30.40.10">
    <property type="entry name" value="Urease, subunit C, domain 1"/>
    <property type="match status" value="1"/>
</dbReference>
<evidence type="ECO:0000313" key="9">
    <source>
        <dbReference type="EMBL" id="SFJ75651.1"/>
    </source>
</evidence>
<dbReference type="SUPFAM" id="SSF51338">
    <property type="entry name" value="Composite domain of metallo-dependent hydrolases"/>
    <property type="match status" value="1"/>
</dbReference>
<dbReference type="InterPro" id="IPR026912">
    <property type="entry name" value="Adenine_deam_C"/>
</dbReference>
<keyword evidence="10" id="KW-1185">Reference proteome</keyword>